<proteinExistence type="predicted"/>
<name>A0A9P5ZZK3_PLEER</name>
<reference evidence="2" key="1">
    <citation type="submission" date="2020-11" db="EMBL/GenBank/DDBJ databases">
        <authorList>
            <consortium name="DOE Joint Genome Institute"/>
            <person name="Ahrendt S."/>
            <person name="Riley R."/>
            <person name="Andreopoulos W."/>
            <person name="Labutti K."/>
            <person name="Pangilinan J."/>
            <person name="Ruiz-Duenas F.J."/>
            <person name="Barrasa J.M."/>
            <person name="Sanchez-Garcia M."/>
            <person name="Camarero S."/>
            <person name="Miyauchi S."/>
            <person name="Serrano A."/>
            <person name="Linde D."/>
            <person name="Babiker R."/>
            <person name="Drula E."/>
            <person name="Ayuso-Fernandez I."/>
            <person name="Pacheco R."/>
            <person name="Padilla G."/>
            <person name="Ferreira P."/>
            <person name="Barriuso J."/>
            <person name="Kellner H."/>
            <person name="Castanera R."/>
            <person name="Alfaro M."/>
            <person name="Ramirez L."/>
            <person name="Pisabarro A.G."/>
            <person name="Kuo A."/>
            <person name="Tritt A."/>
            <person name="Lipzen A."/>
            <person name="He G."/>
            <person name="Yan M."/>
            <person name="Ng V."/>
            <person name="Cullen D."/>
            <person name="Martin F."/>
            <person name="Rosso M.-N."/>
            <person name="Henrissat B."/>
            <person name="Hibbett D."/>
            <person name="Martinez A.T."/>
            <person name="Grigoriev I.V."/>
        </authorList>
    </citation>
    <scope>NUCLEOTIDE SEQUENCE</scope>
    <source>
        <strain evidence="2">ATCC 90797</strain>
    </source>
</reference>
<dbReference type="Proteomes" id="UP000807025">
    <property type="component" value="Unassembled WGS sequence"/>
</dbReference>
<protein>
    <recommendedName>
        <fullName evidence="1">Helicase C-terminal domain-containing protein</fullName>
    </recommendedName>
</protein>
<feature type="non-terminal residue" evidence="2">
    <location>
        <position position="1"/>
    </location>
</feature>
<dbReference type="InterPro" id="IPR027417">
    <property type="entry name" value="P-loop_NTPase"/>
</dbReference>
<evidence type="ECO:0000313" key="3">
    <source>
        <dbReference type="Proteomes" id="UP000807025"/>
    </source>
</evidence>
<sequence length="143" mass="16549">LRPEQTEYIMRSNKQPEIALSVRSLAYPVNTFKDLLFLLPGEPYCEMIPWNFIIFFDNIKESETAALMMRKHLQPGKQQLLVYFHSTMMPAYREEKVQHFREGSVVGLFVTNAFGMGMDLADIAVVVQFKSTCDLNSLFQRFG</sequence>
<evidence type="ECO:0000259" key="1">
    <source>
        <dbReference type="PROSITE" id="PS51194"/>
    </source>
</evidence>
<dbReference type="OrthoDB" id="10261556at2759"/>
<accession>A0A9P5ZZK3</accession>
<dbReference type="Pfam" id="PF00271">
    <property type="entry name" value="Helicase_C"/>
    <property type="match status" value="1"/>
</dbReference>
<evidence type="ECO:0000313" key="2">
    <source>
        <dbReference type="EMBL" id="KAF9496352.1"/>
    </source>
</evidence>
<dbReference type="InterPro" id="IPR001650">
    <property type="entry name" value="Helicase_C-like"/>
</dbReference>
<gene>
    <name evidence="2" type="ORF">BDN71DRAFT_1389655</name>
</gene>
<dbReference type="Gene3D" id="3.40.50.300">
    <property type="entry name" value="P-loop containing nucleotide triphosphate hydrolases"/>
    <property type="match status" value="1"/>
</dbReference>
<dbReference type="PROSITE" id="PS51194">
    <property type="entry name" value="HELICASE_CTER"/>
    <property type="match status" value="1"/>
</dbReference>
<keyword evidence="3" id="KW-1185">Reference proteome</keyword>
<comment type="caution">
    <text evidence="2">The sequence shown here is derived from an EMBL/GenBank/DDBJ whole genome shotgun (WGS) entry which is preliminary data.</text>
</comment>
<organism evidence="2 3">
    <name type="scientific">Pleurotus eryngii</name>
    <name type="common">Boletus of the steppes</name>
    <dbReference type="NCBI Taxonomy" id="5323"/>
    <lineage>
        <taxon>Eukaryota</taxon>
        <taxon>Fungi</taxon>
        <taxon>Dikarya</taxon>
        <taxon>Basidiomycota</taxon>
        <taxon>Agaricomycotina</taxon>
        <taxon>Agaricomycetes</taxon>
        <taxon>Agaricomycetidae</taxon>
        <taxon>Agaricales</taxon>
        <taxon>Pleurotineae</taxon>
        <taxon>Pleurotaceae</taxon>
        <taxon>Pleurotus</taxon>
    </lineage>
</organism>
<dbReference type="SUPFAM" id="SSF52540">
    <property type="entry name" value="P-loop containing nucleoside triphosphate hydrolases"/>
    <property type="match status" value="1"/>
</dbReference>
<dbReference type="EMBL" id="MU154553">
    <property type="protein sequence ID" value="KAF9496352.1"/>
    <property type="molecule type" value="Genomic_DNA"/>
</dbReference>
<feature type="domain" description="Helicase C-terminal" evidence="1">
    <location>
        <begin position="31"/>
        <end position="143"/>
    </location>
</feature>
<dbReference type="AlphaFoldDB" id="A0A9P5ZZK3"/>